<keyword evidence="5 12" id="KW-0812">Transmembrane</keyword>
<proteinExistence type="inferred from homology"/>
<keyword evidence="2 12" id="KW-0813">Transport</keyword>
<comment type="caution">
    <text evidence="18">The sequence shown here is derived from an EMBL/GenBank/DDBJ whole genome shotgun (WGS) entry which is preliminary data.</text>
</comment>
<feature type="region of interest" description="Disordered" evidence="14">
    <location>
        <begin position="278"/>
        <end position="317"/>
    </location>
</feature>
<keyword evidence="7" id="KW-0408">Iron</keyword>
<dbReference type="Pfam" id="PF07715">
    <property type="entry name" value="Plug"/>
    <property type="match status" value="1"/>
</dbReference>
<keyword evidence="4" id="KW-0410">Iron transport</keyword>
<dbReference type="Gene3D" id="2.40.170.20">
    <property type="entry name" value="TonB-dependent receptor, beta-barrel domain"/>
    <property type="match status" value="1"/>
</dbReference>
<dbReference type="PROSITE" id="PS52016">
    <property type="entry name" value="TONB_DEPENDENT_REC_3"/>
    <property type="match status" value="1"/>
</dbReference>
<sequence>MNFFKYKVSAYASVATIAMSALVTPAFAQEDKPMTAWEASRTVDEGDMVTTGVARGRDRLNSATSTSAIKENDIITIAPRSLAELFRNIPGIRVNASTGEAGNSYTVRGLPLVNDGAKYIQLQEDGLPVLEFGDLLTLTPDIFLRADLNIAQVESIRGGSASTFASNAPGGVINLISKTGEVEGGSIMATIGLDFESYRTDFDYGARLGDGWRFHVGGFYREGEGPRETGMNSMRGGQVKFNVTKQFNNGYIRVYGKLLDDRAPSFINTPLLVTGTNSDPSFADPRGLDSRTDSLLSPSLPNSLRLGASGQPTRENLSTGTHAKAKALGFDAQFSLGEWSVTNRFRYADQSLRSVILFPSATAPAAAFATRFGGPGATLSFAAGPRAGQAFDGSGNGLLTLSFIADSDVPDVSNMTNDLRVSRVWNIGGGDLTTTAGLYRSSQEYVSEIGFTTFFQDAVGGGQSVPINLRTATGIPVTDGGILVYGSAGGFGNSKNTDMTYQITAPFGSFNYAKGKIAIGGSIRWDNVRARGNIINDTGARPFDINGNGTISVPESRVTFIPVGVTFPVNYNHDYVSYSLSGNFRVSEPFSVFARYSRGGRAGADKILFTPAVSTVTGALLNSVAGHDVLRQAEVGVKYRKDGIMLNLTGFYALTDETNSQLLTNPTTGLTQLVTVARSYKAYGLEFEGGIRRGPFSVTAHATYTEAEIDGAETPTLVGNIPRGQPKLLYGIRPQFDTDMFSVGVNVIGTTGSFAQDVNLIRLPAFTTVGAFAQFRPMEKLEFSLNASNLFNERAITSISEGAIPASGVVMARTMYGRTVSASARFFF</sequence>
<feature type="domain" description="TonB-dependent receptor-like beta-barrel" evidence="16">
    <location>
        <begin position="388"/>
        <end position="790"/>
    </location>
</feature>
<evidence type="ECO:0000256" key="14">
    <source>
        <dbReference type="SAM" id="MobiDB-lite"/>
    </source>
</evidence>
<dbReference type="EMBL" id="QJJM01000002">
    <property type="protein sequence ID" value="PXW78370.1"/>
    <property type="molecule type" value="Genomic_DNA"/>
</dbReference>
<dbReference type="InterPro" id="IPR039426">
    <property type="entry name" value="TonB-dep_rcpt-like"/>
</dbReference>
<dbReference type="Proteomes" id="UP000248014">
    <property type="component" value="Unassembled WGS sequence"/>
</dbReference>
<accession>A0A2V3V9X8</accession>
<evidence type="ECO:0000256" key="4">
    <source>
        <dbReference type="ARBA" id="ARBA00022496"/>
    </source>
</evidence>
<evidence type="ECO:0000256" key="2">
    <source>
        <dbReference type="ARBA" id="ARBA00022448"/>
    </source>
</evidence>
<dbReference type="GO" id="GO:0009279">
    <property type="term" value="C:cell outer membrane"/>
    <property type="evidence" value="ECO:0007669"/>
    <property type="project" value="UniProtKB-SubCell"/>
</dbReference>
<evidence type="ECO:0000256" key="11">
    <source>
        <dbReference type="ARBA" id="ARBA00023237"/>
    </source>
</evidence>
<dbReference type="Pfam" id="PF00593">
    <property type="entry name" value="TonB_dep_Rec_b-barrel"/>
    <property type="match status" value="1"/>
</dbReference>
<evidence type="ECO:0000256" key="7">
    <source>
        <dbReference type="ARBA" id="ARBA00023004"/>
    </source>
</evidence>
<keyword evidence="3 12" id="KW-1134">Transmembrane beta strand</keyword>
<evidence type="ECO:0000259" key="17">
    <source>
        <dbReference type="Pfam" id="PF07715"/>
    </source>
</evidence>
<keyword evidence="9 13" id="KW-0798">TonB box</keyword>
<comment type="subcellular location">
    <subcellularLocation>
        <location evidence="1 12">Cell outer membrane</location>
        <topology evidence="1 12">Multi-pass membrane protein</topology>
    </subcellularLocation>
</comment>
<protein>
    <submittedName>
        <fullName evidence="18">Outer membrane receptor protein involved in Fe transport</fullName>
    </submittedName>
</protein>
<evidence type="ECO:0000259" key="16">
    <source>
        <dbReference type="Pfam" id="PF00593"/>
    </source>
</evidence>
<gene>
    <name evidence="18" type="ORF">C7451_10240</name>
</gene>
<feature type="compositionally biased region" description="Low complexity" evidence="14">
    <location>
        <begin position="294"/>
        <end position="304"/>
    </location>
</feature>
<feature type="signal peptide" evidence="15">
    <location>
        <begin position="1"/>
        <end position="28"/>
    </location>
</feature>
<evidence type="ECO:0000256" key="12">
    <source>
        <dbReference type="PROSITE-ProRule" id="PRU01360"/>
    </source>
</evidence>
<dbReference type="RefSeq" id="WP_341866608.1">
    <property type="nucleotide sequence ID" value="NZ_QJJM01000002.1"/>
</dbReference>
<keyword evidence="11 12" id="KW-0998">Cell outer membrane</keyword>
<keyword evidence="19" id="KW-1185">Reference proteome</keyword>
<evidence type="ECO:0000313" key="19">
    <source>
        <dbReference type="Proteomes" id="UP000248014"/>
    </source>
</evidence>
<evidence type="ECO:0000256" key="1">
    <source>
        <dbReference type="ARBA" id="ARBA00004571"/>
    </source>
</evidence>
<dbReference type="AlphaFoldDB" id="A0A2V3V9X8"/>
<name>A0A2V3V9X8_9SPHN</name>
<dbReference type="Gene3D" id="2.170.130.10">
    <property type="entry name" value="TonB-dependent receptor, plug domain"/>
    <property type="match status" value="1"/>
</dbReference>
<reference evidence="18 19" key="1">
    <citation type="submission" date="2018-05" db="EMBL/GenBank/DDBJ databases">
        <title>Genomic Encyclopedia of Type Strains, Phase IV (KMG-IV): sequencing the most valuable type-strain genomes for metagenomic binning, comparative biology and taxonomic classification.</title>
        <authorList>
            <person name="Goeker M."/>
        </authorList>
    </citation>
    <scope>NUCLEOTIDE SEQUENCE [LARGE SCALE GENOMIC DNA]</scope>
    <source>
        <strain evidence="18 19">DSM 3183</strain>
    </source>
</reference>
<feature type="domain" description="TonB-dependent receptor plug" evidence="17">
    <location>
        <begin position="61"/>
        <end position="172"/>
    </location>
</feature>
<evidence type="ECO:0000256" key="15">
    <source>
        <dbReference type="SAM" id="SignalP"/>
    </source>
</evidence>
<keyword evidence="8" id="KW-0406">Ion transport</keyword>
<dbReference type="SUPFAM" id="SSF56935">
    <property type="entry name" value="Porins"/>
    <property type="match status" value="1"/>
</dbReference>
<dbReference type="InterPro" id="IPR036942">
    <property type="entry name" value="Beta-barrel_TonB_sf"/>
</dbReference>
<evidence type="ECO:0000256" key="8">
    <source>
        <dbReference type="ARBA" id="ARBA00023065"/>
    </source>
</evidence>
<dbReference type="PANTHER" id="PTHR32552:SF89">
    <property type="entry name" value="CATECHOLATE SIDEROPHORE RECEPTOR FIU"/>
    <property type="match status" value="1"/>
</dbReference>
<organism evidence="18 19">
    <name type="scientific">Blastomonas natatoria</name>
    <dbReference type="NCBI Taxonomy" id="34015"/>
    <lineage>
        <taxon>Bacteria</taxon>
        <taxon>Pseudomonadati</taxon>
        <taxon>Pseudomonadota</taxon>
        <taxon>Alphaproteobacteria</taxon>
        <taxon>Sphingomonadales</taxon>
        <taxon>Sphingomonadaceae</taxon>
        <taxon>Blastomonas</taxon>
    </lineage>
</organism>
<evidence type="ECO:0000256" key="6">
    <source>
        <dbReference type="ARBA" id="ARBA00022729"/>
    </source>
</evidence>
<keyword evidence="6 15" id="KW-0732">Signal</keyword>
<dbReference type="PANTHER" id="PTHR32552">
    <property type="entry name" value="FERRICHROME IRON RECEPTOR-RELATED"/>
    <property type="match status" value="1"/>
</dbReference>
<comment type="similarity">
    <text evidence="12 13">Belongs to the TonB-dependent receptor family.</text>
</comment>
<feature type="chain" id="PRO_5015972116" evidence="15">
    <location>
        <begin position="29"/>
        <end position="828"/>
    </location>
</feature>
<evidence type="ECO:0000256" key="5">
    <source>
        <dbReference type="ARBA" id="ARBA00022692"/>
    </source>
</evidence>
<dbReference type="GO" id="GO:0015344">
    <property type="term" value="F:siderophore uptake transmembrane transporter activity"/>
    <property type="evidence" value="ECO:0007669"/>
    <property type="project" value="TreeGrafter"/>
</dbReference>
<evidence type="ECO:0000256" key="3">
    <source>
        <dbReference type="ARBA" id="ARBA00022452"/>
    </source>
</evidence>
<keyword evidence="10 12" id="KW-0472">Membrane</keyword>
<dbReference type="InterPro" id="IPR012910">
    <property type="entry name" value="Plug_dom"/>
</dbReference>
<evidence type="ECO:0000256" key="10">
    <source>
        <dbReference type="ARBA" id="ARBA00023136"/>
    </source>
</evidence>
<evidence type="ECO:0000313" key="18">
    <source>
        <dbReference type="EMBL" id="PXW78370.1"/>
    </source>
</evidence>
<keyword evidence="18" id="KW-0675">Receptor</keyword>
<dbReference type="InterPro" id="IPR000531">
    <property type="entry name" value="Beta-barrel_TonB"/>
</dbReference>
<evidence type="ECO:0000256" key="13">
    <source>
        <dbReference type="RuleBase" id="RU003357"/>
    </source>
</evidence>
<dbReference type="InterPro" id="IPR037066">
    <property type="entry name" value="Plug_dom_sf"/>
</dbReference>
<evidence type="ECO:0000256" key="9">
    <source>
        <dbReference type="ARBA" id="ARBA00023077"/>
    </source>
</evidence>